<dbReference type="Proteomes" id="UP000085678">
    <property type="component" value="Unplaced"/>
</dbReference>
<sequence length="845" mass="95304">MEHIGVMQPVTGFGNVYQQTTVASGNNTGFSTTLTPWHQPDANYTSLETISEEQTPGKKPRTSDLTETVSNSEDGWGDMKAAAVNGADGDAVAEDEEEEDEEDADDQKHKELSRQDQHQQKQSQLATTLKWLTENYERADGVCLPRCVLYTHYLDFCKKQEFTPAGAATFGKVIRQKFPKLTTRRLGTRGQSKYHYYGIGIKETSVYYHSVYAGKGLTRFSGIKIKTEGSSRKYSLSSKTGTLLPEFPDPSNLVLPEGASEEKVHTFVMMYRTHCQRILDTVISANFDEVQNFLLHFWQGMPDHLLEVLELDVITDLAGLSDSILYKVLTDVLIPSTIQDLPDSLSTEIRVFTRKIPGWLENAMENVPEKLKKKKMSVVREFVHSIRRQISFIHLAQTARSVLLSHESVNQMVDDLAAVEFDKIFFQASFIDNTLIQKVKENVYHFYGELKILMKKQAPIESYTEWMDGVIDTCVLQESKSRGRSFKDLASEFLLLWSLFGSLIVRDLTLHSAASFGPFHLLHIMFDEYVFLVMETQQAQVREMELQQAVRKSMKNGGEIVMHAKVRTASKSGDKSKKRRHEEDTEDNAQDSLRVTEHRPSVLAPFSHLNGTAFARPFPSNFHRDSSGYLLADDPSRATAMPQNSVSISPLKQYPSISTTHFDRTSYFSHLSFGGLPDYSGSTNSFRVPSYPDAHAHGQALGNFSMPPTTSPYWSEARNHSSLADPYGYSTYNKYAGSLADSYSKNSALLSGTRHYQDSFGFNRSPFETPRSLYTRPHETFNGAPLSMQSYGGNFMEIAPSSGPAPNQYGRQDPLLQAQEDFYNSNMSTAFSAYNYNKPYMTPFR</sequence>
<dbReference type="Pfam" id="PF25340">
    <property type="entry name" value="BCD_RFX"/>
    <property type="match status" value="1"/>
</dbReference>
<feature type="compositionally biased region" description="Acidic residues" evidence="10">
    <location>
        <begin position="91"/>
        <end position="105"/>
    </location>
</feature>
<keyword evidence="3" id="KW-0221">Differentiation</keyword>
<evidence type="ECO:0000313" key="12">
    <source>
        <dbReference type="Proteomes" id="UP000085678"/>
    </source>
</evidence>
<name>A0A1S3JAM0_LINAN</name>
<feature type="region of interest" description="Disordered" evidence="10">
    <location>
        <begin position="49"/>
        <end position="121"/>
    </location>
</feature>
<gene>
    <name evidence="13" type="primary">LOC106171237</name>
</gene>
<comment type="subcellular location">
    <subcellularLocation>
        <location evidence="1">Nucleus</location>
    </subcellularLocation>
</comment>
<evidence type="ECO:0000256" key="3">
    <source>
        <dbReference type="ARBA" id="ARBA00022782"/>
    </source>
</evidence>
<dbReference type="RefSeq" id="XP_013406929.1">
    <property type="nucleotide sequence ID" value="XM_013551475.1"/>
</dbReference>
<evidence type="ECO:0000256" key="10">
    <source>
        <dbReference type="SAM" id="MobiDB-lite"/>
    </source>
</evidence>
<proteinExistence type="predicted"/>
<feature type="domain" description="RFX-type winged-helix" evidence="11">
    <location>
        <begin position="128"/>
        <end position="203"/>
    </location>
</feature>
<dbReference type="Pfam" id="PF02257">
    <property type="entry name" value="RFX_DNA_binding"/>
    <property type="match status" value="1"/>
</dbReference>
<organism evidence="12 13">
    <name type="scientific">Lingula anatina</name>
    <name type="common">Brachiopod</name>
    <name type="synonym">Lingula unguis</name>
    <dbReference type="NCBI Taxonomy" id="7574"/>
    <lineage>
        <taxon>Eukaryota</taxon>
        <taxon>Metazoa</taxon>
        <taxon>Spiralia</taxon>
        <taxon>Lophotrochozoa</taxon>
        <taxon>Brachiopoda</taxon>
        <taxon>Linguliformea</taxon>
        <taxon>Lingulata</taxon>
        <taxon>Lingulida</taxon>
        <taxon>Linguloidea</taxon>
        <taxon>Lingulidae</taxon>
        <taxon>Lingula</taxon>
    </lineage>
</organism>
<dbReference type="GeneID" id="106171237"/>
<dbReference type="InParanoid" id="A0A1S3JAM0"/>
<dbReference type="SUPFAM" id="SSF46785">
    <property type="entry name" value="Winged helix' DNA-binding domain"/>
    <property type="match status" value="1"/>
</dbReference>
<evidence type="ECO:0000256" key="7">
    <source>
        <dbReference type="ARBA" id="ARBA00023242"/>
    </source>
</evidence>
<evidence type="ECO:0000256" key="4">
    <source>
        <dbReference type="ARBA" id="ARBA00023015"/>
    </source>
</evidence>
<dbReference type="InterPro" id="IPR057321">
    <property type="entry name" value="RFX1-4/6/8-like_BCD"/>
</dbReference>
<dbReference type="InterPro" id="IPR039779">
    <property type="entry name" value="RFX-like"/>
</dbReference>
<protein>
    <recommendedName>
        <fullName evidence="8">DNA-binding protein RFX6</fullName>
    </recommendedName>
    <alternativeName>
        <fullName evidence="9">Regulatory factor X 6</fullName>
    </alternativeName>
</protein>
<accession>A0A1S3JAM0</accession>
<keyword evidence="4" id="KW-0805">Transcription regulation</keyword>
<evidence type="ECO:0000256" key="1">
    <source>
        <dbReference type="ARBA" id="ARBA00004123"/>
    </source>
</evidence>
<evidence type="ECO:0000256" key="6">
    <source>
        <dbReference type="ARBA" id="ARBA00023163"/>
    </source>
</evidence>
<evidence type="ECO:0000256" key="9">
    <source>
        <dbReference type="ARBA" id="ARBA00077088"/>
    </source>
</evidence>
<dbReference type="Gene3D" id="1.10.10.10">
    <property type="entry name" value="Winged helix-like DNA-binding domain superfamily/Winged helix DNA-binding domain"/>
    <property type="match status" value="1"/>
</dbReference>
<evidence type="ECO:0000256" key="5">
    <source>
        <dbReference type="ARBA" id="ARBA00023125"/>
    </source>
</evidence>
<dbReference type="InterPro" id="IPR036390">
    <property type="entry name" value="WH_DNA-bd_sf"/>
</dbReference>
<dbReference type="PROSITE" id="PS51526">
    <property type="entry name" value="RFX_DBD"/>
    <property type="match status" value="1"/>
</dbReference>
<feature type="region of interest" description="Disordered" evidence="10">
    <location>
        <begin position="565"/>
        <end position="595"/>
    </location>
</feature>
<reference evidence="13" key="1">
    <citation type="submission" date="2025-08" db="UniProtKB">
        <authorList>
            <consortium name="RefSeq"/>
        </authorList>
    </citation>
    <scope>IDENTIFICATION</scope>
    <source>
        <tissue evidence="13">Gonads</tissue>
    </source>
</reference>
<evidence type="ECO:0000256" key="8">
    <source>
        <dbReference type="ARBA" id="ARBA00072476"/>
    </source>
</evidence>
<dbReference type="GO" id="GO:0030154">
    <property type="term" value="P:cell differentiation"/>
    <property type="evidence" value="ECO:0007669"/>
    <property type="project" value="UniProtKB-KW"/>
</dbReference>
<feature type="compositionally biased region" description="Polar residues" evidence="10">
    <location>
        <begin position="63"/>
        <end position="73"/>
    </location>
</feature>
<keyword evidence="7" id="KW-0539">Nucleus</keyword>
<evidence type="ECO:0000256" key="2">
    <source>
        <dbReference type="ARBA" id="ARBA00022473"/>
    </source>
</evidence>
<dbReference type="PANTHER" id="PTHR12619:SF32">
    <property type="entry name" value="RFX-TYPE WINGED-HELIX DOMAIN-CONTAINING PROTEIN"/>
    <property type="match status" value="1"/>
</dbReference>
<evidence type="ECO:0000313" key="13">
    <source>
        <dbReference type="RefSeq" id="XP_013406929.1"/>
    </source>
</evidence>
<dbReference type="GO" id="GO:0000981">
    <property type="term" value="F:DNA-binding transcription factor activity, RNA polymerase II-specific"/>
    <property type="evidence" value="ECO:0007669"/>
    <property type="project" value="TreeGrafter"/>
</dbReference>
<keyword evidence="5 13" id="KW-0238">DNA-binding</keyword>
<dbReference type="KEGG" id="lak:106171237"/>
<evidence type="ECO:0000259" key="11">
    <source>
        <dbReference type="PROSITE" id="PS51526"/>
    </source>
</evidence>
<dbReference type="OrthoDB" id="10056949at2759"/>
<feature type="compositionally biased region" description="Basic and acidic residues" evidence="10">
    <location>
        <begin position="106"/>
        <end position="119"/>
    </location>
</feature>
<keyword evidence="2" id="KW-0217">Developmental protein</keyword>
<dbReference type="AlphaFoldDB" id="A0A1S3JAM0"/>
<keyword evidence="6" id="KW-0804">Transcription</keyword>
<dbReference type="InterPro" id="IPR003150">
    <property type="entry name" value="DNA-bd_RFX"/>
</dbReference>
<dbReference type="STRING" id="7574.A0A1S3JAM0"/>
<feature type="compositionally biased region" description="Low complexity" evidence="10">
    <location>
        <begin position="81"/>
        <end position="90"/>
    </location>
</feature>
<dbReference type="PANTHER" id="PTHR12619">
    <property type="entry name" value="RFX TRANSCRIPTION FACTOR FAMILY"/>
    <property type="match status" value="1"/>
</dbReference>
<dbReference type="FunFam" id="1.10.10.10:FF:000211">
    <property type="entry name" value="Regulatory factor X, 6"/>
    <property type="match status" value="1"/>
</dbReference>
<dbReference type="InterPro" id="IPR036388">
    <property type="entry name" value="WH-like_DNA-bd_sf"/>
</dbReference>
<keyword evidence="12" id="KW-1185">Reference proteome</keyword>
<dbReference type="GO" id="GO:0000978">
    <property type="term" value="F:RNA polymerase II cis-regulatory region sequence-specific DNA binding"/>
    <property type="evidence" value="ECO:0007669"/>
    <property type="project" value="TreeGrafter"/>
</dbReference>
<dbReference type="GO" id="GO:0005634">
    <property type="term" value="C:nucleus"/>
    <property type="evidence" value="ECO:0007669"/>
    <property type="project" value="UniProtKB-SubCell"/>
</dbReference>
<dbReference type="OMA" id="FLVMETQ"/>